<proteinExistence type="inferred from homology"/>
<accession>A0A4Q5LIL7</accession>
<dbReference type="SUPFAM" id="SSF53067">
    <property type="entry name" value="Actin-like ATPase domain"/>
    <property type="match status" value="1"/>
</dbReference>
<dbReference type="Gene3D" id="3.30.420.40">
    <property type="match status" value="2"/>
</dbReference>
<protein>
    <submittedName>
        <fullName evidence="2">ROK family protein</fullName>
    </submittedName>
</protein>
<dbReference type="InterPro" id="IPR000600">
    <property type="entry name" value="ROK"/>
</dbReference>
<dbReference type="AlphaFoldDB" id="A0A4Q5LIL7"/>
<dbReference type="InterPro" id="IPR043129">
    <property type="entry name" value="ATPase_NBD"/>
</dbReference>
<keyword evidence="3" id="KW-1185">Reference proteome</keyword>
<gene>
    <name evidence="2" type="ORF">EWM62_12780</name>
</gene>
<dbReference type="OrthoDB" id="849313at2"/>
<sequence length="251" mass="27595">MKTTPSRLKILSIDIGGSSIKATILDSKGDLTMDYKKIATPNPANPDNVVKAINTLVKDYPAFDKVSVGFPGYVRNGVVKTAPNLGNDFWKDVDFRKKLEADLGKDAQVVNDADMQGLGVVSGKGLEMVITLGTGFGTALLMDGHLLPHLEVSHHPVSKGRDYDQYIGDKALEDIGEKKWNRRMKKVFKILKTVFNYDYLYIGGGNSDLLDFKLDKNMKIVTNADGIKGGAKLWQEEKHPVTHTAMATPTK</sequence>
<dbReference type="PANTHER" id="PTHR18964">
    <property type="entry name" value="ROK (REPRESSOR, ORF, KINASE) FAMILY"/>
    <property type="match status" value="1"/>
</dbReference>
<dbReference type="EMBL" id="SEWG01000005">
    <property type="protein sequence ID" value="RYU89208.1"/>
    <property type="molecule type" value="Genomic_DNA"/>
</dbReference>
<dbReference type="CDD" id="cd24058">
    <property type="entry name" value="ASKHA_NBD_ROK_PPGK"/>
    <property type="match status" value="1"/>
</dbReference>
<dbReference type="RefSeq" id="WP_129877067.1">
    <property type="nucleotide sequence ID" value="NZ_SEWG01000005.1"/>
</dbReference>
<comment type="caution">
    <text evidence="2">The sequence shown here is derived from an EMBL/GenBank/DDBJ whole genome shotgun (WGS) entry which is preliminary data.</text>
</comment>
<comment type="similarity">
    <text evidence="1">Belongs to the ROK (NagC/XylR) family.</text>
</comment>
<organism evidence="2 3">
    <name type="scientific">Mucilaginibacter terrigena</name>
    <dbReference type="NCBI Taxonomy" id="2492395"/>
    <lineage>
        <taxon>Bacteria</taxon>
        <taxon>Pseudomonadati</taxon>
        <taxon>Bacteroidota</taxon>
        <taxon>Sphingobacteriia</taxon>
        <taxon>Sphingobacteriales</taxon>
        <taxon>Sphingobacteriaceae</taxon>
        <taxon>Mucilaginibacter</taxon>
    </lineage>
</organism>
<dbReference type="Pfam" id="PF00480">
    <property type="entry name" value="ROK"/>
    <property type="match status" value="1"/>
</dbReference>
<evidence type="ECO:0000256" key="1">
    <source>
        <dbReference type="ARBA" id="ARBA00006479"/>
    </source>
</evidence>
<evidence type="ECO:0000313" key="2">
    <source>
        <dbReference type="EMBL" id="RYU89208.1"/>
    </source>
</evidence>
<name>A0A4Q5LIL7_9SPHI</name>
<reference evidence="2 3" key="1">
    <citation type="submission" date="2019-02" db="EMBL/GenBank/DDBJ databases">
        <title>Bacterial novel species Mucilaginibacter sp. 17JY9-4 isolated from soil.</title>
        <authorList>
            <person name="Jung H.-Y."/>
        </authorList>
    </citation>
    <scope>NUCLEOTIDE SEQUENCE [LARGE SCALE GENOMIC DNA]</scope>
    <source>
        <strain evidence="2 3">17JY9-4</strain>
    </source>
</reference>
<dbReference type="PANTHER" id="PTHR18964:SF149">
    <property type="entry name" value="BIFUNCTIONAL UDP-N-ACETYLGLUCOSAMINE 2-EPIMERASE_N-ACETYLMANNOSAMINE KINASE"/>
    <property type="match status" value="1"/>
</dbReference>
<dbReference type="Proteomes" id="UP000293331">
    <property type="component" value="Unassembled WGS sequence"/>
</dbReference>
<evidence type="ECO:0000313" key="3">
    <source>
        <dbReference type="Proteomes" id="UP000293331"/>
    </source>
</evidence>